<feature type="domain" description="HTH lacI-type" evidence="5">
    <location>
        <begin position="16"/>
        <end position="70"/>
    </location>
</feature>
<evidence type="ECO:0000313" key="7">
    <source>
        <dbReference type="Proteomes" id="UP000294508"/>
    </source>
</evidence>
<keyword evidence="1" id="KW-0805">Transcription regulation</keyword>
<feature type="region of interest" description="Disordered" evidence="4">
    <location>
        <begin position="319"/>
        <end position="354"/>
    </location>
</feature>
<dbReference type="InterPro" id="IPR046335">
    <property type="entry name" value="LacI/GalR-like_sensor"/>
</dbReference>
<dbReference type="SUPFAM" id="SSF53822">
    <property type="entry name" value="Periplasmic binding protein-like I"/>
    <property type="match status" value="1"/>
</dbReference>
<keyword evidence="2 6" id="KW-0238">DNA-binding</keyword>
<dbReference type="Pfam" id="PF00356">
    <property type="entry name" value="LacI"/>
    <property type="match status" value="1"/>
</dbReference>
<sequence>MSEAKPAPDGGRTRRPGSTDVARLAGVSQKTVSRVLNGEPYVKEEVRLRVQAAMRELGYRRNNVARALNSGRTRRIGVVCLGTALFGPSTQLVALERTLRSTGYSLSIVNTLEGDTGGVAGAVDHLLEQGVDGIIVSEPIDEGDNQPIDLDIPVLSFGRFPGLSGRSTLYTGGDNTSAGRLATEHLLGLGHRTVWHVAGPQRWWAARERLDGWRQALAAAGAPEPPVLEGDWLPASGYQAGRQLAANDEVTAIFVANDDMAIGVLRALAEAGRAVPDDVSIVGFDDIPSAAFLTPPLTTVPQDFDEHVARGIANLVTEIESPTDDRSPAPEPPPLRLVIRHSTAAPRGRSSSHS</sequence>
<dbReference type="Pfam" id="PF13377">
    <property type="entry name" value="Peripla_BP_3"/>
    <property type="match status" value="1"/>
</dbReference>
<dbReference type="InterPro" id="IPR000843">
    <property type="entry name" value="HTH_LacI"/>
</dbReference>
<evidence type="ECO:0000256" key="2">
    <source>
        <dbReference type="ARBA" id="ARBA00023125"/>
    </source>
</evidence>
<dbReference type="OrthoDB" id="9785139at2"/>
<dbReference type="PANTHER" id="PTHR30146">
    <property type="entry name" value="LACI-RELATED TRANSCRIPTIONAL REPRESSOR"/>
    <property type="match status" value="1"/>
</dbReference>
<evidence type="ECO:0000259" key="5">
    <source>
        <dbReference type="PROSITE" id="PS50932"/>
    </source>
</evidence>
<accession>A0A4R2HWH6</accession>
<gene>
    <name evidence="6" type="ORF">EV652_101787</name>
</gene>
<dbReference type="SMART" id="SM00354">
    <property type="entry name" value="HTH_LACI"/>
    <property type="match status" value="1"/>
</dbReference>
<evidence type="ECO:0000256" key="3">
    <source>
        <dbReference type="ARBA" id="ARBA00023163"/>
    </source>
</evidence>
<dbReference type="InterPro" id="IPR028082">
    <property type="entry name" value="Peripla_BP_I"/>
</dbReference>
<dbReference type="AlphaFoldDB" id="A0A4R2HWH6"/>
<keyword evidence="3" id="KW-0804">Transcription</keyword>
<dbReference type="Proteomes" id="UP000294508">
    <property type="component" value="Unassembled WGS sequence"/>
</dbReference>
<dbReference type="Gene3D" id="3.40.50.2300">
    <property type="match status" value="2"/>
</dbReference>
<proteinExistence type="predicted"/>
<keyword evidence="7" id="KW-1185">Reference proteome</keyword>
<dbReference type="SUPFAM" id="SSF47413">
    <property type="entry name" value="lambda repressor-like DNA-binding domains"/>
    <property type="match status" value="1"/>
</dbReference>
<protein>
    <submittedName>
        <fullName evidence="6">DNA-binding LacI/PurR family transcriptional regulator</fullName>
    </submittedName>
</protein>
<dbReference type="PANTHER" id="PTHR30146:SF109">
    <property type="entry name" value="HTH-TYPE TRANSCRIPTIONAL REGULATOR GALS"/>
    <property type="match status" value="1"/>
</dbReference>
<dbReference type="CDD" id="cd01392">
    <property type="entry name" value="HTH_LacI"/>
    <property type="match status" value="1"/>
</dbReference>
<dbReference type="GO" id="GO:0003700">
    <property type="term" value="F:DNA-binding transcription factor activity"/>
    <property type="evidence" value="ECO:0007669"/>
    <property type="project" value="TreeGrafter"/>
</dbReference>
<dbReference type="PROSITE" id="PS50932">
    <property type="entry name" value="HTH_LACI_2"/>
    <property type="match status" value="1"/>
</dbReference>
<evidence type="ECO:0000256" key="4">
    <source>
        <dbReference type="SAM" id="MobiDB-lite"/>
    </source>
</evidence>
<dbReference type="Gene3D" id="1.10.260.40">
    <property type="entry name" value="lambda repressor-like DNA-binding domains"/>
    <property type="match status" value="1"/>
</dbReference>
<dbReference type="EMBL" id="SLWN01000001">
    <property type="protein sequence ID" value="TCO35901.1"/>
    <property type="molecule type" value="Genomic_DNA"/>
</dbReference>
<reference evidence="6 7" key="1">
    <citation type="journal article" date="2015" name="Stand. Genomic Sci.">
        <title>Genomic Encyclopedia of Bacterial and Archaeal Type Strains, Phase III: the genomes of soil and plant-associated and newly described type strains.</title>
        <authorList>
            <person name="Whitman W.B."/>
            <person name="Woyke T."/>
            <person name="Klenk H.P."/>
            <person name="Zhou Y."/>
            <person name="Lilburn T.G."/>
            <person name="Beck B.J."/>
            <person name="De Vos P."/>
            <person name="Vandamme P."/>
            <person name="Eisen J.A."/>
            <person name="Garrity G."/>
            <person name="Hugenholtz P."/>
            <person name="Kyrpides N.C."/>
        </authorList>
    </citation>
    <scope>NUCLEOTIDE SEQUENCE [LARGE SCALE GENOMIC DNA]</scope>
    <source>
        <strain evidence="6 7">VKM Ac-2572</strain>
    </source>
</reference>
<evidence type="ECO:0000313" key="6">
    <source>
        <dbReference type="EMBL" id="TCO35901.1"/>
    </source>
</evidence>
<dbReference type="GO" id="GO:0000976">
    <property type="term" value="F:transcription cis-regulatory region binding"/>
    <property type="evidence" value="ECO:0007669"/>
    <property type="project" value="TreeGrafter"/>
</dbReference>
<dbReference type="InterPro" id="IPR010982">
    <property type="entry name" value="Lambda_DNA-bd_dom_sf"/>
</dbReference>
<dbReference type="RefSeq" id="WP_132207523.1">
    <property type="nucleotide sequence ID" value="NZ_SLWN01000001.1"/>
</dbReference>
<comment type="caution">
    <text evidence="6">The sequence shown here is derived from an EMBL/GenBank/DDBJ whole genome shotgun (WGS) entry which is preliminary data.</text>
</comment>
<dbReference type="CDD" id="cd01574">
    <property type="entry name" value="PBP1_LacI"/>
    <property type="match status" value="1"/>
</dbReference>
<name>A0A4R2HWH6_9ACTN</name>
<organism evidence="6 7">
    <name type="scientific">Kribbella steppae</name>
    <dbReference type="NCBI Taxonomy" id="2512223"/>
    <lineage>
        <taxon>Bacteria</taxon>
        <taxon>Bacillati</taxon>
        <taxon>Actinomycetota</taxon>
        <taxon>Actinomycetes</taxon>
        <taxon>Propionibacteriales</taxon>
        <taxon>Kribbellaceae</taxon>
        <taxon>Kribbella</taxon>
    </lineage>
</organism>
<feature type="region of interest" description="Disordered" evidence="4">
    <location>
        <begin position="1"/>
        <end position="21"/>
    </location>
</feature>
<evidence type="ECO:0000256" key="1">
    <source>
        <dbReference type="ARBA" id="ARBA00023015"/>
    </source>
</evidence>